<sequence length="60" mass="6263">MSSNSRQAHQGCNIGDYKDNSSGKCQGKGSAKGIRFILGDDVAATQAAGLSAWWDFGNAL</sequence>
<evidence type="ECO:0000256" key="1">
    <source>
        <dbReference type="SAM" id="MobiDB-lite"/>
    </source>
</evidence>
<evidence type="ECO:0000313" key="2">
    <source>
        <dbReference type="EMBL" id="SPD75613.1"/>
    </source>
</evidence>
<proteinExistence type="predicted"/>
<name>A0A445N1P4_9BACT</name>
<gene>
    <name evidence="2" type="ORF">PITCH_A680012</name>
</gene>
<dbReference type="EMBL" id="OJIN01000212">
    <property type="protein sequence ID" value="SPD75613.1"/>
    <property type="molecule type" value="Genomic_DNA"/>
</dbReference>
<reference evidence="2" key="1">
    <citation type="submission" date="2018-01" db="EMBL/GenBank/DDBJ databases">
        <authorList>
            <person name="Regsiter A."/>
            <person name="William W."/>
        </authorList>
    </citation>
    <scope>NUCLEOTIDE SEQUENCE</scope>
    <source>
        <strain evidence="2">TRIP AH-1</strain>
    </source>
</reference>
<feature type="compositionally biased region" description="Polar residues" evidence="1">
    <location>
        <begin position="1"/>
        <end position="10"/>
    </location>
</feature>
<dbReference type="AlphaFoldDB" id="A0A445N1P4"/>
<feature type="region of interest" description="Disordered" evidence="1">
    <location>
        <begin position="1"/>
        <end position="29"/>
    </location>
</feature>
<organism evidence="2">
    <name type="scientific">uncultured Desulfobacterium sp</name>
    <dbReference type="NCBI Taxonomy" id="201089"/>
    <lineage>
        <taxon>Bacteria</taxon>
        <taxon>Pseudomonadati</taxon>
        <taxon>Thermodesulfobacteriota</taxon>
        <taxon>Desulfobacteria</taxon>
        <taxon>Desulfobacterales</taxon>
        <taxon>Desulfobacteriaceae</taxon>
        <taxon>Desulfobacterium</taxon>
        <taxon>environmental samples</taxon>
    </lineage>
</organism>
<protein>
    <submittedName>
        <fullName evidence="2">Uncharacterized protein</fullName>
    </submittedName>
</protein>
<accession>A0A445N1P4</accession>